<gene>
    <name evidence="2" type="ORF">SAMN02745165_00914</name>
</gene>
<feature type="transmembrane region" description="Helical" evidence="1">
    <location>
        <begin position="174"/>
        <end position="193"/>
    </location>
</feature>
<keyword evidence="1" id="KW-1133">Transmembrane helix</keyword>
<feature type="transmembrane region" description="Helical" evidence="1">
    <location>
        <begin position="100"/>
        <end position="121"/>
    </location>
</feature>
<feature type="transmembrane region" description="Helical" evidence="1">
    <location>
        <begin position="274"/>
        <end position="299"/>
    </location>
</feature>
<dbReference type="PANTHER" id="PTHR41324">
    <property type="entry name" value="MEMBRANE PROTEIN-RELATED"/>
    <property type="match status" value="1"/>
</dbReference>
<dbReference type="OrthoDB" id="12714at2"/>
<feature type="transmembrane region" description="Helical" evidence="1">
    <location>
        <begin position="48"/>
        <end position="67"/>
    </location>
</feature>
<accession>A0A1M6E334</accession>
<dbReference type="InterPro" id="IPR018710">
    <property type="entry name" value="DUF2232"/>
</dbReference>
<dbReference type="AlphaFoldDB" id="A0A1M6E334"/>
<sequence length="308" mass="33368">MRAQAALLTAVGIGITLLFLQGGSVLGPLGAMLNLLTPVAAAYISMRFGLQAGVVLVAVVSLLLMQLAPLYTLTAYLALFGVGSLLLPFFLRQQYSWDRAVFLSVTGATLATAAMAVTAVVTGGGRFDLLIGQVIQTEVDQAMEVYRQAGLSESQLQQMQDLVAGLAVFIQSSFYGLFIAALLAIQMACLGLLQRMKKNYYRIAGVPFAQWRLPATLIWPLILAGFATLASSEPLVLLGRNLLAVLLPLYFLQGLAVVSSYLQKKAYPTFVKGLIYALLFIFNPLPLIITGVGVFDLWVDFRRPRKKD</sequence>
<feature type="transmembrane region" description="Helical" evidence="1">
    <location>
        <begin position="242"/>
        <end position="262"/>
    </location>
</feature>
<protein>
    <submittedName>
        <fullName evidence="2">Predicted membrane protein</fullName>
    </submittedName>
</protein>
<proteinExistence type="predicted"/>
<dbReference type="Pfam" id="PF09991">
    <property type="entry name" value="DUF2232"/>
    <property type="match status" value="1"/>
</dbReference>
<reference evidence="2 3" key="1">
    <citation type="submission" date="2016-11" db="EMBL/GenBank/DDBJ databases">
        <authorList>
            <person name="Jaros S."/>
            <person name="Januszkiewicz K."/>
            <person name="Wedrychowicz H."/>
        </authorList>
    </citation>
    <scope>NUCLEOTIDE SEQUENCE [LARGE SCALE GENOMIC DNA]</scope>
    <source>
        <strain evidence="2 3">DSM 5091</strain>
    </source>
</reference>
<evidence type="ECO:0000313" key="3">
    <source>
        <dbReference type="Proteomes" id="UP000184171"/>
    </source>
</evidence>
<dbReference type="RefSeq" id="WP_072906003.1">
    <property type="nucleotide sequence ID" value="NZ_FQZT01000002.1"/>
</dbReference>
<name>A0A1M6E334_MALRU</name>
<dbReference type="EMBL" id="FQZT01000002">
    <property type="protein sequence ID" value="SHI79790.1"/>
    <property type="molecule type" value="Genomic_DNA"/>
</dbReference>
<feature type="transmembrane region" description="Helical" evidence="1">
    <location>
        <begin position="73"/>
        <end position="91"/>
    </location>
</feature>
<keyword evidence="1" id="KW-0812">Transmembrane</keyword>
<keyword evidence="1" id="KW-0472">Membrane</keyword>
<evidence type="ECO:0000313" key="2">
    <source>
        <dbReference type="EMBL" id="SHI79790.1"/>
    </source>
</evidence>
<dbReference type="PANTHER" id="PTHR41324:SF1">
    <property type="entry name" value="DUF2232 DOMAIN-CONTAINING PROTEIN"/>
    <property type="match status" value="1"/>
</dbReference>
<dbReference type="Proteomes" id="UP000184171">
    <property type="component" value="Unassembled WGS sequence"/>
</dbReference>
<dbReference type="STRING" id="1122189.SAMN02745165_00914"/>
<organism evidence="2 3">
    <name type="scientific">Malonomonas rubra DSM 5091</name>
    <dbReference type="NCBI Taxonomy" id="1122189"/>
    <lineage>
        <taxon>Bacteria</taxon>
        <taxon>Pseudomonadati</taxon>
        <taxon>Thermodesulfobacteriota</taxon>
        <taxon>Desulfuromonadia</taxon>
        <taxon>Desulfuromonadales</taxon>
        <taxon>Geopsychrobacteraceae</taxon>
        <taxon>Malonomonas</taxon>
    </lineage>
</organism>
<feature type="transmembrane region" description="Helical" evidence="1">
    <location>
        <begin position="213"/>
        <end position="230"/>
    </location>
</feature>
<evidence type="ECO:0000256" key="1">
    <source>
        <dbReference type="SAM" id="Phobius"/>
    </source>
</evidence>
<keyword evidence="3" id="KW-1185">Reference proteome</keyword>
<feature type="transmembrane region" description="Helical" evidence="1">
    <location>
        <begin position="6"/>
        <end position="36"/>
    </location>
</feature>